<accession>A0ABS4PLG9</accession>
<dbReference type="Pfam" id="PF14012">
    <property type="entry name" value="DUF4229"/>
    <property type="match status" value="1"/>
</dbReference>
<organism evidence="2 3">
    <name type="scientific">Amycolatopsis magusensis</name>
    <dbReference type="NCBI Taxonomy" id="882444"/>
    <lineage>
        <taxon>Bacteria</taxon>
        <taxon>Bacillati</taxon>
        <taxon>Actinomycetota</taxon>
        <taxon>Actinomycetes</taxon>
        <taxon>Pseudonocardiales</taxon>
        <taxon>Pseudonocardiaceae</taxon>
        <taxon>Amycolatopsis</taxon>
    </lineage>
</organism>
<keyword evidence="3" id="KW-1185">Reference proteome</keyword>
<dbReference type="RefSeq" id="WP_209663865.1">
    <property type="nucleotide sequence ID" value="NZ_JAGGMS010000001.1"/>
</dbReference>
<feature type="transmembrane region" description="Helical" evidence="1">
    <location>
        <begin position="14"/>
        <end position="34"/>
    </location>
</feature>
<name>A0ABS4PLG9_9PSEU</name>
<keyword evidence="1" id="KW-0812">Transmembrane</keyword>
<dbReference type="InterPro" id="IPR025323">
    <property type="entry name" value="DUF4229"/>
</dbReference>
<keyword evidence="1" id="KW-0472">Membrane</keyword>
<gene>
    <name evidence="2" type="ORF">JOM49_001799</name>
</gene>
<dbReference type="Proteomes" id="UP000741013">
    <property type="component" value="Unassembled WGS sequence"/>
</dbReference>
<evidence type="ECO:0000313" key="2">
    <source>
        <dbReference type="EMBL" id="MBP2180273.1"/>
    </source>
</evidence>
<keyword evidence="1" id="KW-1133">Transmembrane helix</keyword>
<evidence type="ECO:0000313" key="3">
    <source>
        <dbReference type="Proteomes" id="UP000741013"/>
    </source>
</evidence>
<reference evidence="2 3" key="1">
    <citation type="submission" date="2021-03" db="EMBL/GenBank/DDBJ databases">
        <title>Sequencing the genomes of 1000 actinobacteria strains.</title>
        <authorList>
            <person name="Klenk H.-P."/>
        </authorList>
    </citation>
    <scope>NUCLEOTIDE SEQUENCE [LARGE SCALE GENOMIC DNA]</scope>
    <source>
        <strain evidence="2 3">DSM 45510</strain>
    </source>
</reference>
<protein>
    <recommendedName>
        <fullName evidence="4">DUF4229 domain-containing protein</fullName>
    </recommendedName>
</protein>
<comment type="caution">
    <text evidence="2">The sequence shown here is derived from an EMBL/GenBank/DDBJ whole genome shotgun (WGS) entry which is preliminary data.</text>
</comment>
<evidence type="ECO:0000256" key="1">
    <source>
        <dbReference type="SAM" id="Phobius"/>
    </source>
</evidence>
<sequence>MTEAAVPGHLGRDLTLYLLARFGLVAVVAVLLLLVNVPLLVALAVGLVVGLPLGLLAFRGLNTRVTAQLAKRNEGRARERAKLRAQLRGDAAEAE</sequence>
<feature type="transmembrane region" description="Helical" evidence="1">
    <location>
        <begin position="40"/>
        <end position="58"/>
    </location>
</feature>
<evidence type="ECO:0008006" key="4">
    <source>
        <dbReference type="Google" id="ProtNLM"/>
    </source>
</evidence>
<proteinExistence type="predicted"/>
<dbReference type="EMBL" id="JAGGMS010000001">
    <property type="protein sequence ID" value="MBP2180273.1"/>
    <property type="molecule type" value="Genomic_DNA"/>
</dbReference>